<evidence type="ECO:0000259" key="2">
    <source>
        <dbReference type="Pfam" id="PF06742"/>
    </source>
</evidence>
<dbReference type="PANTHER" id="PTHR36509">
    <property type="entry name" value="BLL3101 PROTEIN"/>
    <property type="match status" value="1"/>
</dbReference>
<dbReference type="InterPro" id="IPR037049">
    <property type="entry name" value="DUF1214_C_sf"/>
</dbReference>
<feature type="domain" description="DUF1214" evidence="2">
    <location>
        <begin position="1"/>
        <end position="84"/>
    </location>
</feature>
<dbReference type="PANTHER" id="PTHR36509:SF3">
    <property type="entry name" value="SIGNAL PEPTIDE PROTEIN"/>
    <property type="match status" value="1"/>
</dbReference>
<accession>A0A517SDK4</accession>
<keyword evidence="4" id="KW-1185">Reference proteome</keyword>
<dbReference type="SUPFAM" id="SSF160935">
    <property type="entry name" value="VPA0735-like"/>
    <property type="match status" value="1"/>
</dbReference>
<dbReference type="InParanoid" id="A0A517SDK4"/>
<feature type="region of interest" description="Disordered" evidence="1">
    <location>
        <begin position="22"/>
        <end position="67"/>
    </location>
</feature>
<evidence type="ECO:0000313" key="3">
    <source>
        <dbReference type="EMBL" id="QDT54191.1"/>
    </source>
</evidence>
<dbReference type="Gene3D" id="2.60.120.600">
    <property type="entry name" value="Domain of unknown function DUF1214, C-terminal domain"/>
    <property type="match status" value="1"/>
</dbReference>
<reference evidence="3 4" key="1">
    <citation type="submission" date="2019-02" db="EMBL/GenBank/DDBJ databases">
        <title>Deep-cultivation of Planctomycetes and their phenomic and genomic characterization uncovers novel biology.</title>
        <authorList>
            <person name="Wiegand S."/>
            <person name="Jogler M."/>
            <person name="Boedeker C."/>
            <person name="Pinto D."/>
            <person name="Vollmers J."/>
            <person name="Rivas-Marin E."/>
            <person name="Kohn T."/>
            <person name="Peeters S.H."/>
            <person name="Heuer A."/>
            <person name="Rast P."/>
            <person name="Oberbeckmann S."/>
            <person name="Bunk B."/>
            <person name="Jeske O."/>
            <person name="Meyerdierks A."/>
            <person name="Storesund J.E."/>
            <person name="Kallscheuer N."/>
            <person name="Luecker S."/>
            <person name="Lage O.M."/>
            <person name="Pohl T."/>
            <person name="Merkel B.J."/>
            <person name="Hornburger P."/>
            <person name="Mueller R.-W."/>
            <person name="Bruemmer F."/>
            <person name="Labrenz M."/>
            <person name="Spormann A.M."/>
            <person name="Op den Camp H."/>
            <person name="Overmann J."/>
            <person name="Amann R."/>
            <person name="Jetten M.S.M."/>
            <person name="Mascher T."/>
            <person name="Medema M.H."/>
            <person name="Devos D.P."/>
            <person name="Kaster A.-K."/>
            <person name="Ovreas L."/>
            <person name="Rohde M."/>
            <person name="Galperin M.Y."/>
            <person name="Jogler C."/>
        </authorList>
    </citation>
    <scope>NUCLEOTIDE SEQUENCE [LARGE SCALE GENOMIC DNA]</scope>
    <source>
        <strain evidence="3 4">Pan44</strain>
    </source>
</reference>
<protein>
    <recommendedName>
        <fullName evidence="2">DUF1214 domain-containing protein</fullName>
    </recommendedName>
</protein>
<organism evidence="3 4">
    <name type="scientific">Caulifigura coniformis</name>
    <dbReference type="NCBI Taxonomy" id="2527983"/>
    <lineage>
        <taxon>Bacteria</taxon>
        <taxon>Pseudomonadati</taxon>
        <taxon>Planctomycetota</taxon>
        <taxon>Planctomycetia</taxon>
        <taxon>Planctomycetales</taxon>
        <taxon>Planctomycetaceae</taxon>
        <taxon>Caulifigura</taxon>
    </lineage>
</organism>
<sequence length="109" mass="12239">MRLPANVPAKDFWSVVLDDPQTRSKLQTSQPFPSRNNKRGKLITNADGSTDLDFGPRAPAGQEETWGQTASGKAWFVLLSLSGPLEPWFDQNSSFQWHPASERLFHLEV</sequence>
<proteinExistence type="predicted"/>
<evidence type="ECO:0000256" key="1">
    <source>
        <dbReference type="SAM" id="MobiDB-lite"/>
    </source>
</evidence>
<dbReference type="InterPro" id="IPR010621">
    <property type="entry name" value="DUF1214"/>
</dbReference>
<dbReference type="Pfam" id="PF06742">
    <property type="entry name" value="DUF1214"/>
    <property type="match status" value="1"/>
</dbReference>
<dbReference type="Proteomes" id="UP000315700">
    <property type="component" value="Chromosome"/>
</dbReference>
<dbReference type="AlphaFoldDB" id="A0A517SDK4"/>
<dbReference type="KEGG" id="ccos:Pan44_22180"/>
<name>A0A517SDK4_9PLAN</name>
<feature type="compositionally biased region" description="Polar residues" evidence="1">
    <location>
        <begin position="23"/>
        <end position="35"/>
    </location>
</feature>
<evidence type="ECO:0000313" key="4">
    <source>
        <dbReference type="Proteomes" id="UP000315700"/>
    </source>
</evidence>
<gene>
    <name evidence="3" type="ORF">Pan44_22180</name>
</gene>
<dbReference type="EMBL" id="CP036271">
    <property type="protein sequence ID" value="QDT54191.1"/>
    <property type="molecule type" value="Genomic_DNA"/>
</dbReference>